<dbReference type="RefSeq" id="WP_311339775.1">
    <property type="nucleotide sequence ID" value="NZ_JAVRHS010000002.1"/>
</dbReference>
<dbReference type="InterPro" id="IPR036271">
    <property type="entry name" value="Tet_transcr_reg_TetR-rel_C_sf"/>
</dbReference>
<dbReference type="InterPro" id="IPR001647">
    <property type="entry name" value="HTH_TetR"/>
</dbReference>
<dbReference type="Pfam" id="PF00440">
    <property type="entry name" value="TetR_N"/>
    <property type="match status" value="1"/>
</dbReference>
<protein>
    <submittedName>
        <fullName evidence="4">TetR family transcriptional regulator</fullName>
    </submittedName>
</protein>
<dbReference type="InterPro" id="IPR009057">
    <property type="entry name" value="Homeodomain-like_sf"/>
</dbReference>
<dbReference type="Proteomes" id="UP001259803">
    <property type="component" value="Unassembled WGS sequence"/>
</dbReference>
<keyword evidence="1 2" id="KW-0238">DNA-binding</keyword>
<evidence type="ECO:0000259" key="3">
    <source>
        <dbReference type="PROSITE" id="PS50977"/>
    </source>
</evidence>
<keyword evidence="5" id="KW-1185">Reference proteome</keyword>
<comment type="caution">
    <text evidence="4">The sequence shown here is derived from an EMBL/GenBank/DDBJ whole genome shotgun (WGS) entry which is preliminary data.</text>
</comment>
<dbReference type="EMBL" id="JAVRHS010000002">
    <property type="protein sequence ID" value="MDT0575193.1"/>
    <property type="molecule type" value="Genomic_DNA"/>
</dbReference>
<organism evidence="4 5">
    <name type="scientific">Croceicoccus esteveae</name>
    <dbReference type="NCBI Taxonomy" id="3075597"/>
    <lineage>
        <taxon>Bacteria</taxon>
        <taxon>Pseudomonadati</taxon>
        <taxon>Pseudomonadota</taxon>
        <taxon>Alphaproteobacteria</taxon>
        <taxon>Sphingomonadales</taxon>
        <taxon>Erythrobacteraceae</taxon>
        <taxon>Croceicoccus</taxon>
    </lineage>
</organism>
<name>A0ABU2ZGI5_9SPHN</name>
<dbReference type="SUPFAM" id="SSF48498">
    <property type="entry name" value="Tetracyclin repressor-like, C-terminal domain"/>
    <property type="match status" value="1"/>
</dbReference>
<feature type="domain" description="HTH tetR-type" evidence="3">
    <location>
        <begin position="20"/>
        <end position="80"/>
    </location>
</feature>
<evidence type="ECO:0000313" key="5">
    <source>
        <dbReference type="Proteomes" id="UP001259803"/>
    </source>
</evidence>
<evidence type="ECO:0000256" key="1">
    <source>
        <dbReference type="ARBA" id="ARBA00023125"/>
    </source>
</evidence>
<gene>
    <name evidence="4" type="ORF">RM533_03215</name>
</gene>
<reference evidence="4 5" key="1">
    <citation type="submission" date="2023-09" db="EMBL/GenBank/DDBJ databases">
        <authorList>
            <person name="Rey-Velasco X."/>
        </authorList>
    </citation>
    <scope>NUCLEOTIDE SEQUENCE [LARGE SCALE GENOMIC DNA]</scope>
    <source>
        <strain evidence="4 5">F390</strain>
    </source>
</reference>
<proteinExistence type="predicted"/>
<sequence>MLSPDSPSSGDANEARTSVGRPRLLTREAILDAAVELGLEALTMKRLSARLGTGAATLYQYFENRDALMRAAALHAFKGMRLPRDEGQHWSAFARDHAHVMQGILVENPTAVTHYLQADYGFEVQFELIEHFLAAMQKRGFLAQDGMKLLRAITMASMYCAIEINRERAFATRGDDPASVLDRQLLAAGEDDLPFAHAVRDQLLMPAESLLDEFLNPIFRDIAWQREESPKDIEQVANMTP</sequence>
<evidence type="ECO:0000256" key="2">
    <source>
        <dbReference type="PROSITE-ProRule" id="PRU00335"/>
    </source>
</evidence>
<dbReference type="SUPFAM" id="SSF46689">
    <property type="entry name" value="Homeodomain-like"/>
    <property type="match status" value="1"/>
</dbReference>
<dbReference type="PROSITE" id="PS50977">
    <property type="entry name" value="HTH_TETR_2"/>
    <property type="match status" value="1"/>
</dbReference>
<accession>A0ABU2ZGI5</accession>
<evidence type="ECO:0000313" key="4">
    <source>
        <dbReference type="EMBL" id="MDT0575193.1"/>
    </source>
</evidence>
<feature type="DNA-binding region" description="H-T-H motif" evidence="2">
    <location>
        <begin position="43"/>
        <end position="62"/>
    </location>
</feature>
<dbReference type="Gene3D" id="1.10.357.10">
    <property type="entry name" value="Tetracycline Repressor, domain 2"/>
    <property type="match status" value="1"/>
</dbReference>